<keyword evidence="3" id="KW-1185">Reference proteome</keyword>
<proteinExistence type="predicted"/>
<dbReference type="STRING" id="5539.A0A3E2GVZ7"/>
<dbReference type="AlphaFoldDB" id="A0A3E2GVZ7"/>
<feature type="non-terminal residue" evidence="2">
    <location>
        <position position="399"/>
    </location>
</feature>
<evidence type="ECO:0000313" key="3">
    <source>
        <dbReference type="Proteomes" id="UP000258309"/>
    </source>
</evidence>
<protein>
    <submittedName>
        <fullName evidence="2">Uncharacterized protein</fullName>
    </submittedName>
</protein>
<gene>
    <name evidence="2" type="ORF">B7463_g11081</name>
</gene>
<dbReference type="OrthoDB" id="5596743at2759"/>
<feature type="region of interest" description="Disordered" evidence="1">
    <location>
        <begin position="1"/>
        <end position="23"/>
    </location>
</feature>
<evidence type="ECO:0000256" key="1">
    <source>
        <dbReference type="SAM" id="MobiDB-lite"/>
    </source>
</evidence>
<sequence>MEFVSQRPPASYGSPLRKHTAEPNASCAKTPLLAISPDIRPGSNPDTIENVVDSYSATSVSFKAFFNAPFLNPVSLRDYSALTYKMHGISVVTASPVVQLPRSLYDSVDAMKSFLILLSSIAPTVLGLSFDRRGACNADNCARAVTGTAFGTAALSSHISQCSSYFSATVIPPSTTVWNAVATSYVFSSVGADLPPSVLPSPTGTSTTVIPSNIPDFASAACDGNTTPVPVRYSSACSCAGVTKATTTAPSPTAAVDYTATVTVSTFLIVASGTSLPQPEFLYTPLGNIENSYTEFTTDITHASGFVLSSNELQLLSDGFLGNENAEGLSPLYFNSANQIGPNASYGYAAVAVTIGQDLSVSITNEDNGYSVLQDCDGLLEAFNSLVCDAVSLSVVPLS</sequence>
<accession>A0A3E2GVZ7</accession>
<dbReference type="Proteomes" id="UP000258309">
    <property type="component" value="Unassembled WGS sequence"/>
</dbReference>
<name>A0A3E2GVZ7_SCYLI</name>
<reference evidence="2 3" key="1">
    <citation type="submission" date="2018-05" db="EMBL/GenBank/DDBJ databases">
        <title>Draft genome sequence of Scytalidium lignicola DSM 105466, a ubiquitous saprotrophic fungus.</title>
        <authorList>
            <person name="Buettner E."/>
            <person name="Gebauer A.M."/>
            <person name="Hofrichter M."/>
            <person name="Liers C."/>
            <person name="Kellner H."/>
        </authorList>
    </citation>
    <scope>NUCLEOTIDE SEQUENCE [LARGE SCALE GENOMIC DNA]</scope>
    <source>
        <strain evidence="2 3">DSM 105466</strain>
    </source>
</reference>
<organism evidence="2 3">
    <name type="scientific">Scytalidium lignicola</name>
    <name type="common">Hyphomycete</name>
    <dbReference type="NCBI Taxonomy" id="5539"/>
    <lineage>
        <taxon>Eukaryota</taxon>
        <taxon>Fungi</taxon>
        <taxon>Dikarya</taxon>
        <taxon>Ascomycota</taxon>
        <taxon>Pezizomycotina</taxon>
        <taxon>Leotiomycetes</taxon>
        <taxon>Leotiomycetes incertae sedis</taxon>
        <taxon>Scytalidium</taxon>
    </lineage>
</organism>
<feature type="non-terminal residue" evidence="2">
    <location>
        <position position="1"/>
    </location>
</feature>
<comment type="caution">
    <text evidence="2">The sequence shown here is derived from an EMBL/GenBank/DDBJ whole genome shotgun (WGS) entry which is preliminary data.</text>
</comment>
<dbReference type="EMBL" id="NCSJ02000348">
    <property type="protein sequence ID" value="RFU25258.1"/>
    <property type="molecule type" value="Genomic_DNA"/>
</dbReference>
<evidence type="ECO:0000313" key="2">
    <source>
        <dbReference type="EMBL" id="RFU25258.1"/>
    </source>
</evidence>